<comment type="caution">
    <text evidence="9">The sequence shown here is derived from an EMBL/GenBank/DDBJ whole genome shotgun (WGS) entry which is preliminary data.</text>
</comment>
<evidence type="ECO:0000256" key="3">
    <source>
        <dbReference type="ARBA" id="ARBA00022692"/>
    </source>
</evidence>
<dbReference type="EMBL" id="CAJNOR010000646">
    <property type="protein sequence ID" value="CAF0971411.1"/>
    <property type="molecule type" value="Genomic_DNA"/>
</dbReference>
<reference evidence="9" key="1">
    <citation type="submission" date="2021-02" db="EMBL/GenBank/DDBJ databases">
        <authorList>
            <person name="Nowell W R."/>
        </authorList>
    </citation>
    <scope>NUCLEOTIDE SEQUENCE</scope>
</reference>
<sequence length="607" mass="68377">MKSYSASMFVSLLTADQQQQTPLQQRINFDDYSESSRDIAEVEPESNATTIIVNNPSNSSGKPILDEENTRETWSNNCDYLITTLGGLIGLGSLYRFPYLAFQNGGAAFVIPYVLICVLCGIPLLMMETALGQFSRKGSVGCWEFAPAMRGIGIASVTISFFGALYYIMIMVWGGLYLFHSFASIGCRLPWSDEVGDDALQINTTTSIISSVERFWNTSIINISDDFDGLSTFHWPSVVGLVVMWTIIYLCLWKGIKLTSRVAIFTALFPYLPMIALFIRGMTLDGAWSGLKYYLVPNGQALLNKKAWTQAAGHVLWAYGIGWGIIPALSSYNRPDYNFYRDIAVTGTTSILTNVFSGFVVFPVLGFMSHKANVSIEQVVSSGPGLAFIVYPKAISLMPLPHFWAITFFFMIFLLGIDSQFVTCESVLTATLDKLDQWYERSPKRRKIRREVVVAVYVLISFSFGLLMTTRAGFYIFNIFDGYICGALPLLIICIAQLTTVLFAYRTTFKSWFQKCPPQQWPGQTFIAHISEVLKRRLTHIWLCWIIVVPIWLFSMLAIAFRTVGLISYESFVYPLPFQIAGYALTSIAPLSIIIYFIYYHLRNTNR</sequence>
<dbReference type="PANTHER" id="PTHR11616">
    <property type="entry name" value="SODIUM/CHLORIDE DEPENDENT TRANSPORTER"/>
    <property type="match status" value="1"/>
</dbReference>
<evidence type="ECO:0000256" key="4">
    <source>
        <dbReference type="ARBA" id="ARBA00022989"/>
    </source>
</evidence>
<evidence type="ECO:0000256" key="7">
    <source>
        <dbReference type="SAM" id="Phobius"/>
    </source>
</evidence>
<dbReference type="GO" id="GO:0089718">
    <property type="term" value="P:amino acid import across plasma membrane"/>
    <property type="evidence" value="ECO:0007669"/>
    <property type="project" value="TreeGrafter"/>
</dbReference>
<feature type="binding site" evidence="6">
    <location>
        <position position="86"/>
    </location>
    <ligand>
        <name>Na(+)</name>
        <dbReference type="ChEBI" id="CHEBI:29101"/>
        <label>1</label>
    </ligand>
</feature>
<name>A0A814SUK5_ADIRI</name>
<evidence type="ECO:0000313" key="11">
    <source>
        <dbReference type="Proteomes" id="UP000663852"/>
    </source>
</evidence>
<feature type="transmembrane region" description="Helical" evidence="7">
    <location>
        <begin position="110"/>
        <end position="131"/>
    </location>
</feature>
<comment type="subcellular location">
    <subcellularLocation>
        <location evidence="1">Membrane</location>
        <topology evidence="1">Multi-pass membrane protein</topology>
    </subcellularLocation>
</comment>
<keyword evidence="3 7" id="KW-0812">Transmembrane</keyword>
<evidence type="ECO:0000256" key="2">
    <source>
        <dbReference type="ARBA" id="ARBA00022448"/>
    </source>
</evidence>
<dbReference type="AlphaFoldDB" id="A0A814SUK5"/>
<evidence type="ECO:0000256" key="5">
    <source>
        <dbReference type="ARBA" id="ARBA00023136"/>
    </source>
</evidence>
<evidence type="ECO:0000313" key="10">
    <source>
        <dbReference type="Proteomes" id="UP000663828"/>
    </source>
</evidence>
<feature type="transmembrane region" description="Helical" evidence="7">
    <location>
        <begin position="233"/>
        <end position="252"/>
    </location>
</feature>
<keyword evidence="10" id="KW-1185">Reference proteome</keyword>
<dbReference type="PRINTS" id="PR00176">
    <property type="entry name" value="NANEUSMPORT"/>
</dbReference>
<dbReference type="OrthoDB" id="6581954at2759"/>
<feature type="transmembrane region" description="Helical" evidence="7">
    <location>
        <begin position="483"/>
        <end position="505"/>
    </location>
</feature>
<gene>
    <name evidence="9" type="ORF">EDS130_LOCUS22704</name>
    <name evidence="8" type="ORF">XAT740_LOCUS11687</name>
</gene>
<dbReference type="InterPro" id="IPR037272">
    <property type="entry name" value="SNS_sf"/>
</dbReference>
<feature type="transmembrane region" description="Helical" evidence="7">
    <location>
        <begin position="343"/>
        <end position="365"/>
    </location>
</feature>
<keyword evidence="6" id="KW-0915">Sodium</keyword>
<feature type="transmembrane region" description="Helical" evidence="7">
    <location>
        <begin position="152"/>
        <end position="179"/>
    </location>
</feature>
<dbReference type="GO" id="GO:0046872">
    <property type="term" value="F:metal ion binding"/>
    <property type="evidence" value="ECO:0007669"/>
    <property type="project" value="UniProtKB-KW"/>
</dbReference>
<feature type="binding site" evidence="6">
    <location>
        <position position="419"/>
    </location>
    <ligand>
        <name>Na(+)</name>
        <dbReference type="ChEBI" id="CHEBI:29101"/>
        <label>1</label>
    </ligand>
</feature>
<dbReference type="Proteomes" id="UP000663828">
    <property type="component" value="Unassembled WGS sequence"/>
</dbReference>
<feature type="binding site" evidence="6">
    <location>
        <position position="415"/>
    </location>
    <ligand>
        <name>Na(+)</name>
        <dbReference type="ChEBI" id="CHEBI:29101"/>
        <label>1</label>
    </ligand>
</feature>
<feature type="transmembrane region" description="Helical" evidence="7">
    <location>
        <begin position="541"/>
        <end position="560"/>
    </location>
</feature>
<proteinExistence type="predicted"/>
<feature type="transmembrane region" description="Helical" evidence="7">
    <location>
        <begin position="580"/>
        <end position="602"/>
    </location>
</feature>
<dbReference type="GO" id="GO:0005886">
    <property type="term" value="C:plasma membrane"/>
    <property type="evidence" value="ECO:0007669"/>
    <property type="project" value="TreeGrafter"/>
</dbReference>
<dbReference type="SUPFAM" id="SSF161070">
    <property type="entry name" value="SNF-like"/>
    <property type="match status" value="1"/>
</dbReference>
<dbReference type="InterPro" id="IPR000175">
    <property type="entry name" value="Na/ntran_symport"/>
</dbReference>
<feature type="binding site" evidence="6">
    <location>
        <position position="418"/>
    </location>
    <ligand>
        <name>Na(+)</name>
        <dbReference type="ChEBI" id="CHEBI:29101"/>
        <label>1</label>
    </ligand>
</feature>
<organism evidence="9 11">
    <name type="scientific">Adineta ricciae</name>
    <name type="common">Rotifer</name>
    <dbReference type="NCBI Taxonomy" id="249248"/>
    <lineage>
        <taxon>Eukaryota</taxon>
        <taxon>Metazoa</taxon>
        <taxon>Spiralia</taxon>
        <taxon>Gnathifera</taxon>
        <taxon>Rotifera</taxon>
        <taxon>Eurotatoria</taxon>
        <taxon>Bdelloidea</taxon>
        <taxon>Adinetida</taxon>
        <taxon>Adinetidae</taxon>
        <taxon>Adineta</taxon>
    </lineage>
</organism>
<dbReference type="EMBL" id="CAJNOJ010000120">
    <property type="protein sequence ID" value="CAF1152721.1"/>
    <property type="molecule type" value="Genomic_DNA"/>
</dbReference>
<protein>
    <recommendedName>
        <fullName evidence="12">Transporter</fullName>
    </recommendedName>
</protein>
<feature type="transmembrane region" description="Helical" evidence="7">
    <location>
        <begin position="80"/>
        <end position="98"/>
    </location>
</feature>
<accession>A0A814SUK5</accession>
<keyword evidence="6" id="KW-0479">Metal-binding</keyword>
<evidence type="ECO:0000313" key="8">
    <source>
        <dbReference type="EMBL" id="CAF0971411.1"/>
    </source>
</evidence>
<evidence type="ECO:0000313" key="9">
    <source>
        <dbReference type="EMBL" id="CAF1152721.1"/>
    </source>
</evidence>
<dbReference type="Pfam" id="PF00209">
    <property type="entry name" value="SNF"/>
    <property type="match status" value="1"/>
</dbReference>
<evidence type="ECO:0000256" key="1">
    <source>
        <dbReference type="ARBA" id="ARBA00004141"/>
    </source>
</evidence>
<evidence type="ECO:0000256" key="6">
    <source>
        <dbReference type="PIRSR" id="PIRSR600175-1"/>
    </source>
</evidence>
<keyword evidence="5 7" id="KW-0472">Membrane</keyword>
<dbReference type="Proteomes" id="UP000663852">
    <property type="component" value="Unassembled WGS sequence"/>
</dbReference>
<dbReference type="GO" id="GO:0005283">
    <property type="term" value="F:amino acid:sodium symporter activity"/>
    <property type="evidence" value="ECO:0007669"/>
    <property type="project" value="TreeGrafter"/>
</dbReference>
<dbReference type="PANTHER" id="PTHR11616:SF241">
    <property type="entry name" value="SODIUM- AND CHLORIDE-DEPENDENT GLYCINE TRANSPORTER 2"/>
    <property type="match status" value="1"/>
</dbReference>
<feature type="transmembrane region" description="Helical" evidence="7">
    <location>
        <begin position="311"/>
        <end position="331"/>
    </location>
</feature>
<feature type="transmembrane region" description="Helical" evidence="7">
    <location>
        <begin position="403"/>
        <end position="432"/>
    </location>
</feature>
<feature type="transmembrane region" description="Helical" evidence="7">
    <location>
        <begin position="452"/>
        <end position="477"/>
    </location>
</feature>
<feature type="transmembrane region" description="Helical" evidence="7">
    <location>
        <begin position="264"/>
        <end position="291"/>
    </location>
</feature>
<dbReference type="PROSITE" id="PS50267">
    <property type="entry name" value="NA_NEUROTRAN_SYMP_3"/>
    <property type="match status" value="1"/>
</dbReference>
<keyword evidence="2" id="KW-0813">Transport</keyword>
<evidence type="ECO:0008006" key="12">
    <source>
        <dbReference type="Google" id="ProtNLM"/>
    </source>
</evidence>
<keyword evidence="4 7" id="KW-1133">Transmembrane helix</keyword>